<evidence type="ECO:0000256" key="3">
    <source>
        <dbReference type="SAM" id="Phobius"/>
    </source>
</evidence>
<dbReference type="Proteomes" id="UP000325614">
    <property type="component" value="Chromosome"/>
</dbReference>
<protein>
    <recommendedName>
        <fullName evidence="1">ATP synthase protein I</fullName>
    </recommendedName>
</protein>
<dbReference type="GO" id="GO:1902600">
    <property type="term" value="P:proton transmembrane transport"/>
    <property type="evidence" value="ECO:0007669"/>
    <property type="project" value="UniProtKB-KW"/>
</dbReference>
<evidence type="ECO:0000256" key="1">
    <source>
        <dbReference type="PIRNR" id="PIRNR032126"/>
    </source>
</evidence>
<accession>A0A5P9JWL2</accession>
<feature type="region of interest" description="Disordered" evidence="2">
    <location>
        <begin position="36"/>
        <end position="56"/>
    </location>
</feature>
<comment type="similarity">
    <text evidence="1">Belongs to the bacterial AtpI family.</text>
</comment>
<dbReference type="InterPro" id="IPR016989">
    <property type="entry name" value="Atp1_alphaprobac"/>
</dbReference>
<evidence type="ECO:0000313" key="4">
    <source>
        <dbReference type="EMBL" id="QFU15820.1"/>
    </source>
</evidence>
<reference evidence="4 5" key="1">
    <citation type="submission" date="2019-10" db="EMBL/GenBank/DDBJ databases">
        <title>Isolation, Identification of Microvirga thermotolerans HR1, a novel thermophilic bacterium and Comparative Genomics of the genus Microvirga.</title>
        <authorList>
            <person name="Li J."/>
            <person name="Zhang W."/>
            <person name="Lin M."/>
            <person name="Wang J."/>
        </authorList>
    </citation>
    <scope>NUCLEOTIDE SEQUENCE [LARGE SCALE GENOMIC DNA]</scope>
    <source>
        <strain evidence="4 5">HR1</strain>
    </source>
</reference>
<feature type="transmembrane region" description="Helical" evidence="3">
    <location>
        <begin position="88"/>
        <end position="109"/>
    </location>
</feature>
<feature type="region of interest" description="Disordered" evidence="2">
    <location>
        <begin position="1"/>
        <end position="22"/>
    </location>
</feature>
<dbReference type="RefSeq" id="WP_152585465.1">
    <property type="nucleotide sequence ID" value="NZ_CP045423.1"/>
</dbReference>
<dbReference type="AlphaFoldDB" id="A0A5P9JWL2"/>
<sequence>MADPTKRNGENGQEPTSSDDANLTARLKSLDARIDQASAQRARTTGSPSRTKSDSSALGQAFRLSAEFVSGVAAGGIVGWIVDHLFGVSPWGLIVCLILGFCAGMLNLLRAAGVVKGARYDEKR</sequence>
<name>A0A5P9JWL2_9HYPH</name>
<dbReference type="GO" id="GO:0045259">
    <property type="term" value="C:proton-transporting ATP synthase complex"/>
    <property type="evidence" value="ECO:0007669"/>
    <property type="project" value="UniProtKB-UniRule"/>
</dbReference>
<proteinExistence type="inferred from homology"/>
<dbReference type="InterPro" id="IPR032820">
    <property type="entry name" value="ATPase_put"/>
</dbReference>
<feature type="compositionally biased region" description="Polar residues" evidence="2">
    <location>
        <begin position="10"/>
        <end position="21"/>
    </location>
</feature>
<keyword evidence="3" id="KW-0812">Transmembrane</keyword>
<keyword evidence="5" id="KW-1185">Reference proteome</keyword>
<feature type="compositionally biased region" description="Polar residues" evidence="2">
    <location>
        <begin position="37"/>
        <end position="56"/>
    </location>
</feature>
<dbReference type="Pfam" id="PF09527">
    <property type="entry name" value="ATPase_gene1"/>
    <property type="match status" value="1"/>
</dbReference>
<evidence type="ECO:0000313" key="5">
    <source>
        <dbReference type="Proteomes" id="UP000325614"/>
    </source>
</evidence>
<organism evidence="4 5">
    <name type="scientific">Microvirga thermotolerans</name>
    <dbReference type="NCBI Taxonomy" id="2651334"/>
    <lineage>
        <taxon>Bacteria</taxon>
        <taxon>Pseudomonadati</taxon>
        <taxon>Pseudomonadota</taxon>
        <taxon>Alphaproteobacteria</taxon>
        <taxon>Hyphomicrobiales</taxon>
        <taxon>Methylobacteriaceae</taxon>
        <taxon>Microvirga</taxon>
    </lineage>
</organism>
<feature type="transmembrane region" description="Helical" evidence="3">
    <location>
        <begin position="61"/>
        <end position="82"/>
    </location>
</feature>
<keyword evidence="1" id="KW-0375">Hydrogen ion transport</keyword>
<evidence type="ECO:0000256" key="2">
    <source>
        <dbReference type="SAM" id="MobiDB-lite"/>
    </source>
</evidence>
<dbReference type="KEGG" id="mico:GDR74_06050"/>
<gene>
    <name evidence="4" type="ORF">GDR74_06050</name>
</gene>
<keyword evidence="3" id="KW-1133">Transmembrane helix</keyword>
<dbReference type="PIRSF" id="PIRSF032126">
    <property type="entry name" value="F0F1_ATP_synthase_subunit_I"/>
    <property type="match status" value="1"/>
</dbReference>
<comment type="function">
    <text evidence="1">A possible function for this protein is to guide the assembly of the membrane sector of the ATPase enzyme complex.</text>
</comment>
<keyword evidence="1" id="KW-0406">Ion transport</keyword>
<keyword evidence="1" id="KW-0813">Transport</keyword>
<dbReference type="EMBL" id="CP045423">
    <property type="protein sequence ID" value="QFU15820.1"/>
    <property type="molecule type" value="Genomic_DNA"/>
</dbReference>
<keyword evidence="1 3" id="KW-0472">Membrane</keyword>